<dbReference type="AlphaFoldDB" id="A0A059FRZ0"/>
<dbReference type="Gene3D" id="3.60.20.10">
    <property type="entry name" value="Glutamine Phosphoribosylpyrophosphate, subunit 1, domain 1"/>
    <property type="match status" value="1"/>
</dbReference>
<dbReference type="PANTHER" id="PTHR43284">
    <property type="entry name" value="ASPARAGINE SYNTHETASE (GLUTAMINE-HYDROLYZING)"/>
    <property type="match status" value="1"/>
</dbReference>
<evidence type="ECO:0000313" key="12">
    <source>
        <dbReference type="Proteomes" id="UP000025171"/>
    </source>
</evidence>
<gene>
    <name evidence="11" type="ORF">HJO_05985</name>
</gene>
<evidence type="ECO:0000259" key="10">
    <source>
        <dbReference type="PROSITE" id="PS51278"/>
    </source>
</evidence>
<dbReference type="InterPro" id="IPR014729">
    <property type="entry name" value="Rossmann-like_a/b/a_fold"/>
</dbReference>
<evidence type="ECO:0000256" key="7">
    <source>
        <dbReference type="ARBA" id="ARBA00048741"/>
    </source>
</evidence>
<evidence type="ECO:0000256" key="1">
    <source>
        <dbReference type="ARBA" id="ARBA00005187"/>
    </source>
</evidence>
<keyword evidence="4 8" id="KW-0547">Nucleotide-binding</keyword>
<dbReference type="STRING" id="1280950.HJO_05985"/>
<dbReference type="GO" id="GO:0004066">
    <property type="term" value="F:asparagine synthase (glutamine-hydrolyzing) activity"/>
    <property type="evidence" value="ECO:0007669"/>
    <property type="project" value="UniProtKB-EC"/>
</dbReference>
<dbReference type="Pfam" id="PF13537">
    <property type="entry name" value="GATase_7"/>
    <property type="match status" value="1"/>
</dbReference>
<dbReference type="eggNOG" id="COG0367">
    <property type="taxonomic scope" value="Bacteria"/>
</dbReference>
<dbReference type="SUPFAM" id="SSF56235">
    <property type="entry name" value="N-terminal nucleophile aminohydrolases (Ntn hydrolases)"/>
    <property type="match status" value="1"/>
</dbReference>
<feature type="domain" description="Glutamine amidotransferase type-2" evidence="10">
    <location>
        <begin position="1"/>
        <end position="138"/>
    </location>
</feature>
<evidence type="ECO:0000256" key="6">
    <source>
        <dbReference type="ARBA" id="ARBA00022962"/>
    </source>
</evidence>
<comment type="catalytic activity">
    <reaction evidence="7">
        <text>L-aspartate + L-glutamine + ATP + H2O = L-asparagine + L-glutamate + AMP + diphosphate + H(+)</text>
        <dbReference type="Rhea" id="RHEA:12228"/>
        <dbReference type="ChEBI" id="CHEBI:15377"/>
        <dbReference type="ChEBI" id="CHEBI:15378"/>
        <dbReference type="ChEBI" id="CHEBI:29985"/>
        <dbReference type="ChEBI" id="CHEBI:29991"/>
        <dbReference type="ChEBI" id="CHEBI:30616"/>
        <dbReference type="ChEBI" id="CHEBI:33019"/>
        <dbReference type="ChEBI" id="CHEBI:58048"/>
        <dbReference type="ChEBI" id="CHEBI:58359"/>
        <dbReference type="ChEBI" id="CHEBI:456215"/>
        <dbReference type="EC" id="6.3.5.4"/>
    </reaction>
</comment>
<dbReference type="GO" id="GO:0006529">
    <property type="term" value="P:asparagine biosynthetic process"/>
    <property type="evidence" value="ECO:0007669"/>
    <property type="project" value="InterPro"/>
</dbReference>
<keyword evidence="5 8" id="KW-0067">ATP-binding</keyword>
<dbReference type="InterPro" id="IPR006426">
    <property type="entry name" value="Asn_synth_AEB"/>
</dbReference>
<dbReference type="PATRIC" id="fig|1280950.3.peg.1206"/>
<dbReference type="InterPro" id="IPR001962">
    <property type="entry name" value="Asn_synthase"/>
</dbReference>
<dbReference type="EMBL" id="ARYK01000002">
    <property type="protein sequence ID" value="KCZ93382.1"/>
    <property type="molecule type" value="Genomic_DNA"/>
</dbReference>
<feature type="binding site" evidence="8">
    <location>
        <position position="27"/>
    </location>
    <ligand>
        <name>L-glutamine</name>
        <dbReference type="ChEBI" id="CHEBI:58359"/>
    </ligand>
</feature>
<dbReference type="GO" id="GO:0005829">
    <property type="term" value="C:cytosol"/>
    <property type="evidence" value="ECO:0007669"/>
    <property type="project" value="TreeGrafter"/>
</dbReference>
<comment type="similarity">
    <text evidence="2">Belongs to the asparagine synthetase family.</text>
</comment>
<evidence type="ECO:0000313" key="11">
    <source>
        <dbReference type="EMBL" id="KCZ93382.1"/>
    </source>
</evidence>
<dbReference type="PROSITE" id="PS51278">
    <property type="entry name" value="GATASE_TYPE_2"/>
    <property type="match status" value="1"/>
</dbReference>
<reference evidence="11 12" key="1">
    <citation type="journal article" date="2014" name="Antonie Van Leeuwenhoek">
        <title>Hyphomonas beringensis sp. nov. and Hyphomonas chukchiensis sp. nov., isolated from surface seawater of the Bering Sea and Chukchi Sea.</title>
        <authorList>
            <person name="Li C."/>
            <person name="Lai Q."/>
            <person name="Li G."/>
            <person name="Dong C."/>
            <person name="Wang J."/>
            <person name="Liao Y."/>
            <person name="Shao Z."/>
        </authorList>
    </citation>
    <scope>NUCLEOTIDE SEQUENCE [LARGE SCALE GENOMIC DNA]</scope>
    <source>
        <strain evidence="11 12">MHS-2</strain>
    </source>
</reference>
<keyword evidence="6" id="KW-0315">Glutamine amidotransferase</keyword>
<dbReference type="Pfam" id="PF00733">
    <property type="entry name" value="Asn_synthase"/>
    <property type="match status" value="1"/>
</dbReference>
<organism evidence="11 12">
    <name type="scientific">Hyphomonas johnsonii MHS-2</name>
    <dbReference type="NCBI Taxonomy" id="1280950"/>
    <lineage>
        <taxon>Bacteria</taxon>
        <taxon>Pseudomonadati</taxon>
        <taxon>Pseudomonadota</taxon>
        <taxon>Alphaproteobacteria</taxon>
        <taxon>Hyphomonadales</taxon>
        <taxon>Hyphomonadaceae</taxon>
        <taxon>Hyphomonas</taxon>
    </lineage>
</organism>
<accession>A0A059FRZ0</accession>
<dbReference type="InterPro" id="IPR033738">
    <property type="entry name" value="AsnB_N"/>
</dbReference>
<evidence type="ECO:0000256" key="4">
    <source>
        <dbReference type="ARBA" id="ARBA00022741"/>
    </source>
</evidence>
<feature type="site" description="Important for beta-aspartyl-AMP intermediate formation" evidence="9">
    <location>
        <position position="294"/>
    </location>
</feature>
<dbReference type="Proteomes" id="UP000025171">
    <property type="component" value="Unassembled WGS sequence"/>
</dbReference>
<evidence type="ECO:0000256" key="9">
    <source>
        <dbReference type="PIRSR" id="PIRSR001589-3"/>
    </source>
</evidence>
<dbReference type="CDD" id="cd01991">
    <property type="entry name" value="Asn_synthase_B_C"/>
    <property type="match status" value="1"/>
</dbReference>
<dbReference type="PANTHER" id="PTHR43284:SF1">
    <property type="entry name" value="ASPARAGINE SYNTHETASE"/>
    <property type="match status" value="1"/>
</dbReference>
<dbReference type="PIRSF" id="PIRSF001589">
    <property type="entry name" value="Asn_synthetase_glu-h"/>
    <property type="match status" value="1"/>
</dbReference>
<dbReference type="InterPro" id="IPR017932">
    <property type="entry name" value="GATase_2_dom"/>
</dbReference>
<dbReference type="CDD" id="cd00712">
    <property type="entry name" value="AsnB"/>
    <property type="match status" value="1"/>
</dbReference>
<dbReference type="SUPFAM" id="SSF52402">
    <property type="entry name" value="Adenine nucleotide alpha hydrolases-like"/>
    <property type="match status" value="1"/>
</dbReference>
<dbReference type="InterPro" id="IPR051786">
    <property type="entry name" value="ASN_synthetase/amidase"/>
</dbReference>
<evidence type="ECO:0000256" key="5">
    <source>
        <dbReference type="ARBA" id="ARBA00022840"/>
    </source>
</evidence>
<comment type="caution">
    <text evidence="11">The sequence shown here is derived from an EMBL/GenBank/DDBJ whole genome shotgun (WGS) entry which is preliminary data.</text>
</comment>
<dbReference type="InterPro" id="IPR029055">
    <property type="entry name" value="Ntn_hydrolases_N"/>
</dbReference>
<evidence type="ECO:0000256" key="3">
    <source>
        <dbReference type="ARBA" id="ARBA00012737"/>
    </source>
</evidence>
<dbReference type="EC" id="6.3.5.4" evidence="3"/>
<dbReference type="NCBIfam" id="TIGR01536">
    <property type="entry name" value="asn_synth_AEB"/>
    <property type="match status" value="1"/>
</dbReference>
<evidence type="ECO:0000256" key="8">
    <source>
        <dbReference type="PIRSR" id="PIRSR001589-2"/>
    </source>
</evidence>
<sequence length="569" mass="63928">MNGEFYGYQALRDELRQEGVVFHTDTDSEVALHLYLRRGLQALERLSGEFAIVIMDERKQALIGIRDRFGIKPLHYAIHEGTVYFASEIKALAAVGVPVAWDLEATYLEAFWVRDHERTLFRNIHSVPQGHYAIAKDGNLQTYQYWDWKFPVAEDMDSDTRTDKDIIDQFRSVLEAAIAGRLVADVPVACYLSGGIDSCAVLGLAQPYLRKPIECFTLSFDNPMYDELAIAEKQAALSGANFNPVRVTRQQLADAYAQTVWHSETPLVNCNSAGKFLLSKAVNQAGIKVVLTGEGSDEMLAGYPTFKRDALMHHPEGRSADETEKLLEVMFESNAATRAIFMRQGSDDPFMKEVEARIGWVPSFIETYNQLGRITTSVYREELTNSMATVNPIANVLDRLPISMAVSGRARLNQALYLNSKTHLPNFILTALADRMEMAHSVEGRVPFLDHKVAEFAANMPLRMKVSGLSEKHVLREAAKHVLTDEVYKREKHAFSAPPATADDDPMMTFYQDVLASKALDEQPIFDPARARNVFGMLKMMPDDQKIAFEGLLQKIVSVTLMHEQFSMS</sequence>
<evidence type="ECO:0000256" key="2">
    <source>
        <dbReference type="ARBA" id="ARBA00005752"/>
    </source>
</evidence>
<keyword evidence="12" id="KW-1185">Reference proteome</keyword>
<proteinExistence type="inferred from homology"/>
<name>A0A059FRZ0_9PROT</name>
<protein>
    <recommendedName>
        <fullName evidence="3">asparagine synthase (glutamine-hydrolyzing)</fullName>
        <ecNumber evidence="3">6.3.5.4</ecNumber>
    </recommendedName>
</protein>
<dbReference type="Gene3D" id="3.40.50.620">
    <property type="entry name" value="HUPs"/>
    <property type="match status" value="1"/>
</dbReference>
<dbReference type="GO" id="GO:0005524">
    <property type="term" value="F:ATP binding"/>
    <property type="evidence" value="ECO:0007669"/>
    <property type="project" value="UniProtKB-KW"/>
</dbReference>
<comment type="pathway">
    <text evidence="1">Amino-acid biosynthesis; L-asparagine biosynthesis; L-asparagine from L-aspartate (L-Gln route): step 1/1.</text>
</comment>